<keyword evidence="5" id="KW-1185">Reference proteome</keyword>
<dbReference type="InterPro" id="IPR009061">
    <property type="entry name" value="DNA-bd_dom_put_sf"/>
</dbReference>
<organism evidence="4 5">
    <name type="scientific">Burkholderia savannae</name>
    <dbReference type="NCBI Taxonomy" id="1637837"/>
    <lineage>
        <taxon>Bacteria</taxon>
        <taxon>Pseudomonadati</taxon>
        <taxon>Pseudomonadota</taxon>
        <taxon>Betaproteobacteria</taxon>
        <taxon>Burkholderiales</taxon>
        <taxon>Burkholderiaceae</taxon>
        <taxon>Burkholderia</taxon>
        <taxon>pseudomallei group</taxon>
    </lineage>
</organism>
<evidence type="ECO:0000313" key="4">
    <source>
        <dbReference type="EMBL" id="KWZ43781.1"/>
    </source>
</evidence>
<dbReference type="Gene3D" id="1.10.1660.20">
    <property type="match status" value="1"/>
</dbReference>
<comment type="caution">
    <text evidence="4">The sequence shown here is derived from an EMBL/GenBank/DDBJ whole genome shotgun (WGS) entry which is preliminary data.</text>
</comment>
<evidence type="ECO:0000256" key="1">
    <source>
        <dbReference type="ARBA" id="ARBA00023125"/>
    </source>
</evidence>
<keyword evidence="2" id="KW-0233">DNA recombination</keyword>
<dbReference type="InterPro" id="IPR038137">
    <property type="entry name" value="Excisionase-like_sf"/>
</dbReference>
<dbReference type="Pfam" id="PF07825">
    <property type="entry name" value="Exc"/>
    <property type="match status" value="1"/>
</dbReference>
<keyword evidence="1" id="KW-0238">DNA-binding</keyword>
<evidence type="ECO:0000259" key="3">
    <source>
        <dbReference type="Pfam" id="PF07825"/>
    </source>
</evidence>
<dbReference type="SUPFAM" id="SSF46955">
    <property type="entry name" value="Putative DNA-binding domain"/>
    <property type="match status" value="1"/>
</dbReference>
<dbReference type="RefSeq" id="WP_060822055.1">
    <property type="nucleotide sequence ID" value="NZ_LNJQ01000001.1"/>
</dbReference>
<dbReference type="EMBL" id="LNJQ01000001">
    <property type="protein sequence ID" value="KWZ43781.1"/>
    <property type="molecule type" value="Genomic_DNA"/>
</dbReference>
<protein>
    <submittedName>
        <fullName evidence="4">Excisionase</fullName>
    </submittedName>
</protein>
<evidence type="ECO:0000256" key="2">
    <source>
        <dbReference type="ARBA" id="ARBA00023172"/>
    </source>
</evidence>
<sequence length="78" mass="9139">MKIRLNLWLEREFLPPPAMRTARRWIKDGKIIPAPVKVGNAYYVEEGAIYFEGNRPLRLAERLALEEISEKKKRSGTR</sequence>
<gene>
    <name evidence="4" type="ORF">WS72_13560</name>
</gene>
<proteinExistence type="predicted"/>
<accession>A0ABR5TFY7</accession>
<dbReference type="Proteomes" id="UP000070255">
    <property type="component" value="Unassembled WGS sequence"/>
</dbReference>
<dbReference type="InterPro" id="IPR012884">
    <property type="entry name" value="Excisionase-like"/>
</dbReference>
<evidence type="ECO:0000313" key="5">
    <source>
        <dbReference type="Proteomes" id="UP000070255"/>
    </source>
</evidence>
<reference evidence="4 5" key="1">
    <citation type="submission" date="2015-11" db="EMBL/GenBank/DDBJ databases">
        <authorList>
            <person name="Sahl J."/>
            <person name="Wagner D."/>
            <person name="Keim P."/>
        </authorList>
    </citation>
    <scope>NUCLEOTIDE SEQUENCE [LARGE SCALE GENOMIC DNA]</scope>
    <source>
        <strain evidence="4 5">BDU18</strain>
    </source>
</reference>
<name>A0ABR5TFY7_9BURK</name>
<feature type="domain" description="Excisionase-like" evidence="3">
    <location>
        <begin position="1"/>
        <end position="56"/>
    </location>
</feature>